<evidence type="ECO:0000313" key="9">
    <source>
        <dbReference type="EMBL" id="KAK6349479.1"/>
    </source>
</evidence>
<dbReference type="Pfam" id="PF00107">
    <property type="entry name" value="ADH_zinc_N"/>
    <property type="match status" value="1"/>
</dbReference>
<dbReference type="SUPFAM" id="SSF50129">
    <property type="entry name" value="GroES-like"/>
    <property type="match status" value="1"/>
</dbReference>
<dbReference type="EMBL" id="JAVHNQ010000004">
    <property type="protein sequence ID" value="KAK6349479.1"/>
    <property type="molecule type" value="Genomic_DNA"/>
</dbReference>
<evidence type="ECO:0000259" key="7">
    <source>
        <dbReference type="Pfam" id="PF00107"/>
    </source>
</evidence>
<dbReference type="CDD" id="cd08233">
    <property type="entry name" value="butanediol_DH_like"/>
    <property type="match status" value="1"/>
</dbReference>
<evidence type="ECO:0000256" key="1">
    <source>
        <dbReference type="ARBA" id="ARBA00001947"/>
    </source>
</evidence>
<dbReference type="Gene3D" id="3.90.180.10">
    <property type="entry name" value="Medium-chain alcohol dehydrogenases, catalytic domain"/>
    <property type="match status" value="1"/>
</dbReference>
<evidence type="ECO:0000259" key="8">
    <source>
        <dbReference type="Pfam" id="PF08240"/>
    </source>
</evidence>
<keyword evidence="5" id="KW-0560">Oxidoreductase</keyword>
<dbReference type="GO" id="GO:0000721">
    <property type="term" value="F:(R,R)-butanediol dehydrogenase activity"/>
    <property type="evidence" value="ECO:0007669"/>
    <property type="project" value="TreeGrafter"/>
</dbReference>
<dbReference type="InterPro" id="IPR011032">
    <property type="entry name" value="GroES-like_sf"/>
</dbReference>
<accession>A0AAV9UV20</accession>
<dbReference type="Pfam" id="PF08240">
    <property type="entry name" value="ADH_N"/>
    <property type="match status" value="1"/>
</dbReference>
<dbReference type="InterPro" id="IPR036291">
    <property type="entry name" value="NAD(P)-bd_dom_sf"/>
</dbReference>
<feature type="domain" description="Alcohol dehydrogenase-like C-terminal" evidence="7">
    <location>
        <begin position="190"/>
        <end position="326"/>
    </location>
</feature>
<proteinExistence type="inferred from homology"/>
<evidence type="ECO:0000256" key="4">
    <source>
        <dbReference type="ARBA" id="ARBA00022833"/>
    </source>
</evidence>
<dbReference type="PROSITE" id="PS00059">
    <property type="entry name" value="ADH_ZINC"/>
    <property type="match status" value="1"/>
</dbReference>
<dbReference type="InterPro" id="IPR013154">
    <property type="entry name" value="ADH-like_N"/>
</dbReference>
<dbReference type="AlphaFoldDB" id="A0AAV9UV20"/>
<dbReference type="GO" id="GO:0008270">
    <property type="term" value="F:zinc ion binding"/>
    <property type="evidence" value="ECO:0007669"/>
    <property type="project" value="InterPro"/>
</dbReference>
<keyword evidence="3 6" id="KW-0479">Metal-binding</keyword>
<evidence type="ECO:0000256" key="5">
    <source>
        <dbReference type="ARBA" id="ARBA00023002"/>
    </source>
</evidence>
<feature type="domain" description="Alcohol dehydrogenase-like N-terminal" evidence="8">
    <location>
        <begin position="27"/>
        <end position="152"/>
    </location>
</feature>
<keyword evidence="10" id="KW-1185">Reference proteome</keyword>
<dbReference type="GO" id="GO:0005737">
    <property type="term" value="C:cytoplasm"/>
    <property type="evidence" value="ECO:0007669"/>
    <property type="project" value="TreeGrafter"/>
</dbReference>
<evidence type="ECO:0000256" key="3">
    <source>
        <dbReference type="ARBA" id="ARBA00022723"/>
    </source>
</evidence>
<gene>
    <name evidence="9" type="ORF">TWF696_005763</name>
</gene>
<evidence type="ECO:0000313" key="10">
    <source>
        <dbReference type="Proteomes" id="UP001375240"/>
    </source>
</evidence>
<dbReference type="Proteomes" id="UP001375240">
    <property type="component" value="Unassembled WGS sequence"/>
</dbReference>
<comment type="caution">
    <text evidence="9">The sequence shown here is derived from an EMBL/GenBank/DDBJ whole genome shotgun (WGS) entry which is preliminary data.</text>
</comment>
<comment type="cofactor">
    <cofactor evidence="1 6">
        <name>Zn(2+)</name>
        <dbReference type="ChEBI" id="CHEBI:29105"/>
    </cofactor>
</comment>
<keyword evidence="4 6" id="KW-0862">Zinc</keyword>
<name>A0AAV9UV20_9PEZI</name>
<dbReference type="PANTHER" id="PTHR43161">
    <property type="entry name" value="SORBITOL DEHYDROGENASE"/>
    <property type="match status" value="1"/>
</dbReference>
<evidence type="ECO:0000256" key="6">
    <source>
        <dbReference type="RuleBase" id="RU361277"/>
    </source>
</evidence>
<dbReference type="PANTHER" id="PTHR43161:SF23">
    <property type="entry name" value="(R,R)-BUTANEDIOL DEHYDROGENASE-RELATED"/>
    <property type="match status" value="1"/>
</dbReference>
<protein>
    <recommendedName>
        <fullName evidence="11">Enoyl reductase (ER) domain-containing protein</fullName>
    </recommendedName>
</protein>
<dbReference type="InterPro" id="IPR002328">
    <property type="entry name" value="ADH_Zn_CS"/>
</dbReference>
<comment type="similarity">
    <text evidence="2 6">Belongs to the zinc-containing alcohol dehydrogenase family.</text>
</comment>
<dbReference type="SUPFAM" id="SSF51735">
    <property type="entry name" value="NAD(P)-binding Rossmann-fold domains"/>
    <property type="match status" value="1"/>
</dbReference>
<sequence>MSGSMKALRFHGQKDLRVDAIPVPELQPGQVKVKPEWCGICGSDLHEYIAGPILIPTPEKPHHLTGCGYPVTMGHEFAGEIVELGPGVEPGRLKVGMKVCIEPTLFDDACPPCLGKRRNLCDKGGFFGLSGWGGGFSEYACLKEKVIHPLPDNIPTYIGALVEPLSVAWHALKASDHSPEYSSLIIGAGPIGLAVLLCLLAQGSSKILISEVSPQRIKHALDIASTRPDVEIVVLDPTQVDVVARAKELCTEGINGPNVVYDCAGVQKSIDTAIAAVRKGGLVCNVAVWEKPASINMNALVFAEKKILGVATFREGEFQEVIEAISTGKIRNPEKLITAKIALEDAVKDGFEALMGSREHVKILVHP</sequence>
<evidence type="ECO:0000256" key="2">
    <source>
        <dbReference type="ARBA" id="ARBA00008072"/>
    </source>
</evidence>
<dbReference type="InterPro" id="IPR013149">
    <property type="entry name" value="ADH-like_C"/>
</dbReference>
<organism evidence="9 10">
    <name type="scientific">Orbilia brochopaga</name>
    <dbReference type="NCBI Taxonomy" id="3140254"/>
    <lineage>
        <taxon>Eukaryota</taxon>
        <taxon>Fungi</taxon>
        <taxon>Dikarya</taxon>
        <taxon>Ascomycota</taxon>
        <taxon>Pezizomycotina</taxon>
        <taxon>Orbiliomycetes</taxon>
        <taxon>Orbiliales</taxon>
        <taxon>Orbiliaceae</taxon>
        <taxon>Orbilia</taxon>
    </lineage>
</organism>
<dbReference type="Gene3D" id="3.40.50.720">
    <property type="entry name" value="NAD(P)-binding Rossmann-like Domain"/>
    <property type="match status" value="1"/>
</dbReference>
<reference evidence="9 10" key="1">
    <citation type="submission" date="2019-10" db="EMBL/GenBank/DDBJ databases">
        <authorList>
            <person name="Palmer J.M."/>
        </authorList>
    </citation>
    <scope>NUCLEOTIDE SEQUENCE [LARGE SCALE GENOMIC DNA]</scope>
    <source>
        <strain evidence="9 10">TWF696</strain>
    </source>
</reference>
<evidence type="ECO:0008006" key="11">
    <source>
        <dbReference type="Google" id="ProtNLM"/>
    </source>
</evidence>
<dbReference type="GO" id="GO:0034079">
    <property type="term" value="P:butanediol biosynthetic process"/>
    <property type="evidence" value="ECO:0007669"/>
    <property type="project" value="TreeGrafter"/>
</dbReference>